<keyword evidence="2" id="KW-1133">Transmembrane helix</keyword>
<comment type="caution">
    <text evidence="4">The sequence shown here is derived from an EMBL/GenBank/DDBJ whole genome shotgun (WGS) entry which is preliminary data.</text>
</comment>
<evidence type="ECO:0000313" key="4">
    <source>
        <dbReference type="EMBL" id="ORZ02730.1"/>
    </source>
</evidence>
<evidence type="ECO:0000256" key="1">
    <source>
        <dbReference type="SAM" id="MobiDB-lite"/>
    </source>
</evidence>
<evidence type="ECO:0000256" key="2">
    <source>
        <dbReference type="SAM" id="Phobius"/>
    </source>
</evidence>
<gene>
    <name evidence="4" type="ORF">BCR43DRAFT_559595</name>
</gene>
<dbReference type="OrthoDB" id="4234at2759"/>
<dbReference type="Proteomes" id="UP000242180">
    <property type="component" value="Unassembled WGS sequence"/>
</dbReference>
<dbReference type="Pfam" id="PF07987">
    <property type="entry name" value="DUF1775"/>
    <property type="match status" value="1"/>
</dbReference>
<dbReference type="STRING" id="13706.A0A1X2HT22"/>
<keyword evidence="2" id="KW-0812">Transmembrane</keyword>
<accession>A0A1X2HT22</accession>
<dbReference type="InterPro" id="IPR038507">
    <property type="entry name" value="YcnI-like_sf"/>
</dbReference>
<evidence type="ECO:0000313" key="5">
    <source>
        <dbReference type="Proteomes" id="UP000242180"/>
    </source>
</evidence>
<feature type="non-terminal residue" evidence="4">
    <location>
        <position position="185"/>
    </location>
</feature>
<evidence type="ECO:0000259" key="3">
    <source>
        <dbReference type="Pfam" id="PF07987"/>
    </source>
</evidence>
<keyword evidence="2" id="KW-0472">Membrane</keyword>
<organism evidence="4 5">
    <name type="scientific">Syncephalastrum racemosum</name>
    <name type="common">Filamentous fungus</name>
    <dbReference type="NCBI Taxonomy" id="13706"/>
    <lineage>
        <taxon>Eukaryota</taxon>
        <taxon>Fungi</taxon>
        <taxon>Fungi incertae sedis</taxon>
        <taxon>Mucoromycota</taxon>
        <taxon>Mucoromycotina</taxon>
        <taxon>Mucoromycetes</taxon>
        <taxon>Mucorales</taxon>
        <taxon>Syncephalastraceae</taxon>
        <taxon>Syncephalastrum</taxon>
    </lineage>
</organism>
<dbReference type="EMBL" id="MCGN01000001">
    <property type="protein sequence ID" value="ORZ02730.1"/>
    <property type="molecule type" value="Genomic_DNA"/>
</dbReference>
<dbReference type="OMA" id="TIMMTLA"/>
<sequence>MSAFRSYTYKSAIINSMIFTKITTIMMTLALGVAKAHVHIDPNQAKPGSTFNTSFTVPHGCDGSPTVEIDVTVPPEVLSIQPAQVDGWKLDVHYRDLSKPERVNGQTINRTIANITWSGNQLAPTEKQLFGVVIQVPQVNLTESNSNVTLYFPVVQKCVNGTSLWTDTSGKGESTVEGAPEPAPS</sequence>
<dbReference type="Gene3D" id="2.60.40.2230">
    <property type="entry name" value="Uncharacterised protein YcnI-like PF07987, DUF1775"/>
    <property type="match status" value="1"/>
</dbReference>
<feature type="domain" description="YncI copper-binding" evidence="3">
    <location>
        <begin position="37"/>
        <end position="184"/>
    </location>
</feature>
<protein>
    <recommendedName>
        <fullName evidence="3">YncI copper-binding domain-containing protein</fullName>
    </recommendedName>
</protein>
<dbReference type="AlphaFoldDB" id="A0A1X2HT22"/>
<dbReference type="InParanoid" id="A0A1X2HT22"/>
<reference evidence="4 5" key="1">
    <citation type="submission" date="2016-07" db="EMBL/GenBank/DDBJ databases">
        <title>Pervasive Adenine N6-methylation of Active Genes in Fungi.</title>
        <authorList>
            <consortium name="DOE Joint Genome Institute"/>
            <person name="Mondo S.J."/>
            <person name="Dannebaum R.O."/>
            <person name="Kuo R.C."/>
            <person name="Labutti K."/>
            <person name="Haridas S."/>
            <person name="Kuo A."/>
            <person name="Salamov A."/>
            <person name="Ahrendt S.R."/>
            <person name="Lipzen A."/>
            <person name="Sullivan W."/>
            <person name="Andreopoulos W.B."/>
            <person name="Clum A."/>
            <person name="Lindquist E."/>
            <person name="Daum C."/>
            <person name="Ramamoorthy G.K."/>
            <person name="Gryganskyi A."/>
            <person name="Culley D."/>
            <person name="Magnuson J.K."/>
            <person name="James T.Y."/>
            <person name="O'Malley M.A."/>
            <person name="Stajich J.E."/>
            <person name="Spatafora J.W."/>
            <person name="Visel A."/>
            <person name="Grigoriev I.V."/>
        </authorList>
    </citation>
    <scope>NUCLEOTIDE SEQUENCE [LARGE SCALE GENOMIC DNA]</scope>
    <source>
        <strain evidence="4 5">NRRL 2496</strain>
    </source>
</reference>
<feature type="transmembrane region" description="Helical" evidence="2">
    <location>
        <begin position="12"/>
        <end position="34"/>
    </location>
</feature>
<proteinExistence type="predicted"/>
<feature type="region of interest" description="Disordered" evidence="1">
    <location>
        <begin position="166"/>
        <end position="185"/>
    </location>
</feature>
<name>A0A1X2HT22_SYNRA</name>
<dbReference type="CDD" id="cd08545">
    <property type="entry name" value="YcnI_like"/>
    <property type="match status" value="1"/>
</dbReference>
<keyword evidence="5" id="KW-1185">Reference proteome</keyword>
<dbReference type="InterPro" id="IPR012533">
    <property type="entry name" value="YcnI-copper_dom"/>
</dbReference>